<keyword evidence="4" id="KW-0539">Nucleus</keyword>
<evidence type="ECO:0000256" key="1">
    <source>
        <dbReference type="ARBA" id="ARBA00004123"/>
    </source>
</evidence>
<reference evidence="9" key="1">
    <citation type="submission" date="2016-03" db="EMBL/GenBank/DDBJ databases">
        <authorList>
            <person name="Devillers Hugo."/>
        </authorList>
    </citation>
    <scope>NUCLEOTIDE SEQUENCE [LARGE SCALE GENOMIC DNA]</scope>
</reference>
<dbReference type="SUPFAM" id="SSF47113">
    <property type="entry name" value="Histone-fold"/>
    <property type="match status" value="1"/>
</dbReference>
<keyword evidence="2" id="KW-0805">Transcription regulation</keyword>
<dbReference type="GO" id="GO:0005669">
    <property type="term" value="C:transcription factor TFIID complex"/>
    <property type="evidence" value="ECO:0007669"/>
    <property type="project" value="TreeGrafter"/>
</dbReference>
<dbReference type="OrthoDB" id="10266074at2759"/>
<feature type="compositionally biased region" description="Acidic residues" evidence="7">
    <location>
        <begin position="115"/>
        <end position="130"/>
    </location>
</feature>
<dbReference type="Proteomes" id="UP000191144">
    <property type="component" value="Chromosome G"/>
</dbReference>
<keyword evidence="9" id="KW-1185">Reference proteome</keyword>
<keyword evidence="3" id="KW-0804">Transcription</keyword>
<dbReference type="InterPro" id="IPR003195">
    <property type="entry name" value="TFIID_TAF13"/>
</dbReference>
<sequence length="269" mass="31193">MSRRLRKPHLFSKDVSALMYAYGDVSQPLPESVHCLDELVSSYLVDICMSAYRTAQTVHRNKIKVEDFKFVLRKDEVKLGRAEELIKLSKIITDANKLFKSSEGKTAKRARDMAEFNDEDGEDEADDDHEIEGGANRGEKKEVSKKRRKTKKRAKTCHQRTNPEGTCYLEAAWRTRKVYDNGAPQSCHTLGDLTKPIPQFLEVISILLTLSKELSWKLLRSRLLHGVVYELERESTSGILDDYWRMKVLSNFDFEAHRTPRREHRWFSA</sequence>
<protein>
    <recommendedName>
        <fullName evidence="6">Transcription initiation factor TFIID subunit 13</fullName>
    </recommendedName>
</protein>
<dbReference type="Gene3D" id="1.10.20.10">
    <property type="entry name" value="Histone, subunit A"/>
    <property type="match status" value="1"/>
</dbReference>
<dbReference type="AlphaFoldDB" id="A0A1G4KCG8"/>
<comment type="similarity">
    <text evidence="5">Belongs to the TAF13 family.</text>
</comment>
<evidence type="ECO:0000256" key="3">
    <source>
        <dbReference type="ARBA" id="ARBA00023163"/>
    </source>
</evidence>
<evidence type="ECO:0000313" key="9">
    <source>
        <dbReference type="Proteomes" id="UP000191144"/>
    </source>
</evidence>
<organism evidence="8 9">
    <name type="scientific">Lachancea meyersii CBS 8951</name>
    <dbReference type="NCBI Taxonomy" id="1266667"/>
    <lineage>
        <taxon>Eukaryota</taxon>
        <taxon>Fungi</taxon>
        <taxon>Dikarya</taxon>
        <taxon>Ascomycota</taxon>
        <taxon>Saccharomycotina</taxon>
        <taxon>Saccharomycetes</taxon>
        <taxon>Saccharomycetales</taxon>
        <taxon>Saccharomycetaceae</taxon>
        <taxon>Lachancea</taxon>
    </lineage>
</organism>
<dbReference type="CDD" id="cd07978">
    <property type="entry name" value="HFD_TAF13"/>
    <property type="match status" value="1"/>
</dbReference>
<dbReference type="InterPro" id="IPR009072">
    <property type="entry name" value="Histone-fold"/>
</dbReference>
<dbReference type="GO" id="GO:0046982">
    <property type="term" value="F:protein heterodimerization activity"/>
    <property type="evidence" value="ECO:0007669"/>
    <property type="project" value="InterPro"/>
</dbReference>
<evidence type="ECO:0000256" key="7">
    <source>
        <dbReference type="SAM" id="MobiDB-lite"/>
    </source>
</evidence>
<evidence type="ECO:0000256" key="5">
    <source>
        <dbReference type="ARBA" id="ARBA00038392"/>
    </source>
</evidence>
<proteinExistence type="inferred from homology"/>
<gene>
    <name evidence="8" type="ORF">LAME_0G20054G</name>
</gene>
<evidence type="ECO:0000256" key="6">
    <source>
        <dbReference type="ARBA" id="ARBA00040136"/>
    </source>
</evidence>
<evidence type="ECO:0000256" key="2">
    <source>
        <dbReference type="ARBA" id="ARBA00023015"/>
    </source>
</evidence>
<dbReference type="GO" id="GO:0051123">
    <property type="term" value="P:RNA polymerase II preinitiation complex assembly"/>
    <property type="evidence" value="ECO:0007669"/>
    <property type="project" value="TreeGrafter"/>
</dbReference>
<dbReference type="PANTHER" id="PTHR11380:SF5">
    <property type="entry name" value="TRANSCRIPTION INITIATION FACTOR TFIID SUBUNIT 13"/>
    <property type="match status" value="1"/>
</dbReference>
<feature type="region of interest" description="Disordered" evidence="7">
    <location>
        <begin position="109"/>
        <end position="158"/>
    </location>
</feature>
<name>A0A1G4KCG8_9SACH</name>
<dbReference type="EMBL" id="LT598484">
    <property type="protein sequence ID" value="SCV02022.1"/>
    <property type="molecule type" value="Genomic_DNA"/>
</dbReference>
<accession>A0A1G4KCG8</accession>
<evidence type="ECO:0000256" key="4">
    <source>
        <dbReference type="ARBA" id="ARBA00023242"/>
    </source>
</evidence>
<dbReference type="Pfam" id="PF02269">
    <property type="entry name" value="TFIID-18kDa"/>
    <property type="match status" value="1"/>
</dbReference>
<feature type="compositionally biased region" description="Basic residues" evidence="7">
    <location>
        <begin position="143"/>
        <end position="158"/>
    </location>
</feature>
<dbReference type="PANTHER" id="PTHR11380">
    <property type="entry name" value="TRANSCRIPTION INITIATION FACTOR TFIID/SUPT3-RELATED"/>
    <property type="match status" value="1"/>
</dbReference>
<evidence type="ECO:0000313" key="8">
    <source>
        <dbReference type="EMBL" id="SCV02022.1"/>
    </source>
</evidence>
<comment type="subcellular location">
    <subcellularLocation>
        <location evidence="1">Nucleus</location>
    </subcellularLocation>
</comment>